<reference evidence="3" key="1">
    <citation type="submission" date="2016-10" db="EMBL/GenBank/DDBJ databases">
        <authorList>
            <person name="Varghese N."/>
            <person name="Submissions S."/>
        </authorList>
    </citation>
    <scope>NUCLEOTIDE SEQUENCE [LARGE SCALE GENOMIC DNA]</scope>
    <source>
        <strain evidence="3">DSM 23664</strain>
    </source>
</reference>
<dbReference type="RefSeq" id="WP_177188623.1">
    <property type="nucleotide sequence ID" value="NZ_FOLT01000005.1"/>
</dbReference>
<protein>
    <submittedName>
        <fullName evidence="2">Uncharacterized protein</fullName>
    </submittedName>
</protein>
<organism evidence="2 3">
    <name type="scientific">Alkalibacterium subtropicum</name>
    <dbReference type="NCBI Taxonomy" id="753702"/>
    <lineage>
        <taxon>Bacteria</taxon>
        <taxon>Bacillati</taxon>
        <taxon>Bacillota</taxon>
        <taxon>Bacilli</taxon>
        <taxon>Lactobacillales</taxon>
        <taxon>Carnobacteriaceae</taxon>
        <taxon>Alkalibacterium</taxon>
    </lineage>
</organism>
<sequence>MKKILLGLFMLSTLLLGACDTERETPIPDTYGEADDEVNVMIETVADEKGLTEEGWHN</sequence>
<dbReference type="EMBL" id="FOLT01000005">
    <property type="protein sequence ID" value="SFC33336.1"/>
    <property type="molecule type" value="Genomic_DNA"/>
</dbReference>
<dbReference type="AlphaFoldDB" id="A0A1I1IAQ2"/>
<gene>
    <name evidence="2" type="ORF">SAMN04488102_10532</name>
</gene>
<feature type="signal peptide" evidence="1">
    <location>
        <begin position="1"/>
        <end position="18"/>
    </location>
</feature>
<accession>A0A1I1IAQ2</accession>
<keyword evidence="1" id="KW-0732">Signal</keyword>
<dbReference type="PROSITE" id="PS51257">
    <property type="entry name" value="PROKAR_LIPOPROTEIN"/>
    <property type="match status" value="1"/>
</dbReference>
<feature type="chain" id="PRO_5039318028" evidence="1">
    <location>
        <begin position="19"/>
        <end position="58"/>
    </location>
</feature>
<proteinExistence type="predicted"/>
<dbReference type="Proteomes" id="UP000199612">
    <property type="component" value="Unassembled WGS sequence"/>
</dbReference>
<name>A0A1I1IAQ2_9LACT</name>
<evidence type="ECO:0000313" key="2">
    <source>
        <dbReference type="EMBL" id="SFC33336.1"/>
    </source>
</evidence>
<evidence type="ECO:0000313" key="3">
    <source>
        <dbReference type="Proteomes" id="UP000199612"/>
    </source>
</evidence>
<evidence type="ECO:0000256" key="1">
    <source>
        <dbReference type="SAM" id="SignalP"/>
    </source>
</evidence>
<keyword evidence="3" id="KW-1185">Reference proteome</keyword>